<name>A0A9X1RT96_9BURK</name>
<comment type="caution">
    <text evidence="1">The sequence shown here is derived from an EMBL/GenBank/DDBJ whole genome shotgun (WGS) entry which is preliminary data.</text>
</comment>
<sequence>MNQLAGDMLVTVLNIDAEIKIRTNRLTEMERSAEDPMEPWLNEARVILREDVARLRLRREEQLRKLDAVLAGRTGNSARSSKHVLFG</sequence>
<organism evidence="1 2">
    <name type="scientific">Paraburkholderia tagetis</name>
    <dbReference type="NCBI Taxonomy" id="2913261"/>
    <lineage>
        <taxon>Bacteria</taxon>
        <taxon>Pseudomonadati</taxon>
        <taxon>Pseudomonadota</taxon>
        <taxon>Betaproteobacteria</taxon>
        <taxon>Burkholderiales</taxon>
        <taxon>Burkholderiaceae</taxon>
        <taxon>Paraburkholderia</taxon>
    </lineage>
</organism>
<evidence type="ECO:0000313" key="2">
    <source>
        <dbReference type="Proteomes" id="UP001139308"/>
    </source>
</evidence>
<keyword evidence="2" id="KW-1185">Reference proteome</keyword>
<evidence type="ECO:0000313" key="1">
    <source>
        <dbReference type="EMBL" id="MCG5076064.1"/>
    </source>
</evidence>
<accession>A0A9X1RT96</accession>
<dbReference type="Proteomes" id="UP001139308">
    <property type="component" value="Unassembled WGS sequence"/>
</dbReference>
<dbReference type="RefSeq" id="WP_238465906.1">
    <property type="nucleotide sequence ID" value="NZ_JAKLJA010000021.1"/>
</dbReference>
<dbReference type="AlphaFoldDB" id="A0A9X1RT96"/>
<dbReference type="EMBL" id="JAKLJA010000021">
    <property type="protein sequence ID" value="MCG5076064.1"/>
    <property type="molecule type" value="Genomic_DNA"/>
</dbReference>
<protein>
    <submittedName>
        <fullName evidence="1">Uncharacterized protein</fullName>
    </submittedName>
</protein>
<reference evidence="1" key="1">
    <citation type="submission" date="2022-01" db="EMBL/GenBank/DDBJ databases">
        <title>Genome sequence and assembly of Parabukholderia sp. RG36.</title>
        <authorList>
            <person name="Chhetri G."/>
        </authorList>
    </citation>
    <scope>NUCLEOTIDE SEQUENCE</scope>
    <source>
        <strain evidence="1">RG36</strain>
    </source>
</reference>
<proteinExistence type="predicted"/>
<gene>
    <name evidence="1" type="ORF">L5014_22265</name>
</gene>